<sequence length="199" mass="23184">MPEAQPPGNVPATGNGLTTAEISTHALALWTRLTSFGEVTNNFANFQWLRPVTKLVKLMTRVSTSTHEDMAKPRNLWSGIVGFYSLTDFSGQLHWEQFARSVTPPRRDERRLKILYFYTWILAYYTHYHYDGSDEYLVDARSALEAMCRSWNGTMSRQFLLQAVRVCKSRKWKELSGRIRYMFAEPQEIKAMWETVRDS</sequence>
<keyword evidence="2" id="KW-1185">Reference proteome</keyword>
<organism evidence="1 2">
    <name type="scientific">Amniculicola lignicola CBS 123094</name>
    <dbReference type="NCBI Taxonomy" id="1392246"/>
    <lineage>
        <taxon>Eukaryota</taxon>
        <taxon>Fungi</taxon>
        <taxon>Dikarya</taxon>
        <taxon>Ascomycota</taxon>
        <taxon>Pezizomycotina</taxon>
        <taxon>Dothideomycetes</taxon>
        <taxon>Pleosporomycetidae</taxon>
        <taxon>Pleosporales</taxon>
        <taxon>Amniculicolaceae</taxon>
        <taxon>Amniculicola</taxon>
    </lineage>
</organism>
<dbReference type="Proteomes" id="UP000799779">
    <property type="component" value="Unassembled WGS sequence"/>
</dbReference>
<evidence type="ECO:0000313" key="1">
    <source>
        <dbReference type="EMBL" id="KAF2001109.1"/>
    </source>
</evidence>
<dbReference type="EMBL" id="ML977585">
    <property type="protein sequence ID" value="KAF2001109.1"/>
    <property type="molecule type" value="Genomic_DNA"/>
</dbReference>
<proteinExistence type="predicted"/>
<gene>
    <name evidence="1" type="ORF">P154DRAFT_597833</name>
</gene>
<evidence type="ECO:0000313" key="2">
    <source>
        <dbReference type="Proteomes" id="UP000799779"/>
    </source>
</evidence>
<accession>A0A6A5WJX4</accession>
<dbReference type="AlphaFoldDB" id="A0A6A5WJX4"/>
<reference evidence="1" key="1">
    <citation type="journal article" date="2020" name="Stud. Mycol.">
        <title>101 Dothideomycetes genomes: a test case for predicting lifestyles and emergence of pathogens.</title>
        <authorList>
            <person name="Haridas S."/>
            <person name="Albert R."/>
            <person name="Binder M."/>
            <person name="Bloem J."/>
            <person name="Labutti K."/>
            <person name="Salamov A."/>
            <person name="Andreopoulos B."/>
            <person name="Baker S."/>
            <person name="Barry K."/>
            <person name="Bills G."/>
            <person name="Bluhm B."/>
            <person name="Cannon C."/>
            <person name="Castanera R."/>
            <person name="Culley D."/>
            <person name="Daum C."/>
            <person name="Ezra D."/>
            <person name="Gonzalez J."/>
            <person name="Henrissat B."/>
            <person name="Kuo A."/>
            <person name="Liang C."/>
            <person name="Lipzen A."/>
            <person name="Lutzoni F."/>
            <person name="Magnuson J."/>
            <person name="Mondo S."/>
            <person name="Nolan M."/>
            <person name="Ohm R."/>
            <person name="Pangilinan J."/>
            <person name="Park H.-J."/>
            <person name="Ramirez L."/>
            <person name="Alfaro M."/>
            <person name="Sun H."/>
            <person name="Tritt A."/>
            <person name="Yoshinaga Y."/>
            <person name="Zwiers L.-H."/>
            <person name="Turgeon B."/>
            <person name="Goodwin S."/>
            <person name="Spatafora J."/>
            <person name="Crous P."/>
            <person name="Grigoriev I."/>
        </authorList>
    </citation>
    <scope>NUCLEOTIDE SEQUENCE</scope>
    <source>
        <strain evidence="1">CBS 123094</strain>
    </source>
</reference>
<name>A0A6A5WJX4_9PLEO</name>
<protein>
    <submittedName>
        <fullName evidence="1">Uncharacterized protein</fullName>
    </submittedName>
</protein>